<dbReference type="InterPro" id="IPR013154">
    <property type="entry name" value="ADH-like_N"/>
</dbReference>
<dbReference type="GO" id="GO:0046872">
    <property type="term" value="F:metal ion binding"/>
    <property type="evidence" value="ECO:0007669"/>
    <property type="project" value="UniProtKB-KW"/>
</dbReference>
<dbReference type="InterPro" id="IPR047109">
    <property type="entry name" value="CAD-like"/>
</dbReference>
<name>A0AAD8VQQ6_LOLMU</name>
<feature type="domain" description="Alcohol dehydrogenase-like N-terminal" evidence="5">
    <location>
        <begin position="62"/>
        <end position="118"/>
    </location>
</feature>
<evidence type="ECO:0000313" key="7">
    <source>
        <dbReference type="Proteomes" id="UP001231189"/>
    </source>
</evidence>
<proteinExistence type="predicted"/>
<keyword evidence="3" id="KW-0560">Oxidoreductase</keyword>
<dbReference type="SUPFAM" id="SSF50129">
    <property type="entry name" value="GroES-like"/>
    <property type="match status" value="1"/>
</dbReference>
<keyword evidence="7" id="KW-1185">Reference proteome</keyword>
<keyword evidence="1" id="KW-0479">Metal-binding</keyword>
<dbReference type="GO" id="GO:0016616">
    <property type="term" value="F:oxidoreductase activity, acting on the CH-OH group of donors, NAD or NADP as acceptor"/>
    <property type="evidence" value="ECO:0007669"/>
    <property type="project" value="InterPro"/>
</dbReference>
<sequence length="135" mass="14953">MDESGKVVLFSFQRREKGVDDVTDQGTILRDVPHGPQLHQQRLGQHHVPRRPGPRDHRRRHQVGTNVSGFQPGNRVGVGGIAASCLDCDRCHRLEENYCDKVTFTYNSISSDGSITYTTASPQTSARSRPSLALA</sequence>
<dbReference type="Gene3D" id="3.90.180.10">
    <property type="entry name" value="Medium-chain alcohol dehydrogenases, catalytic domain"/>
    <property type="match status" value="1"/>
</dbReference>
<evidence type="ECO:0000313" key="6">
    <source>
        <dbReference type="EMBL" id="KAK1613640.1"/>
    </source>
</evidence>
<dbReference type="EMBL" id="JAUUTY010000006">
    <property type="protein sequence ID" value="KAK1613640.1"/>
    <property type="molecule type" value="Genomic_DNA"/>
</dbReference>
<comment type="caution">
    <text evidence="6">The sequence shown here is derived from an EMBL/GenBank/DDBJ whole genome shotgun (WGS) entry which is preliminary data.</text>
</comment>
<evidence type="ECO:0000256" key="2">
    <source>
        <dbReference type="ARBA" id="ARBA00022833"/>
    </source>
</evidence>
<feature type="region of interest" description="Disordered" evidence="4">
    <location>
        <begin position="113"/>
        <end position="135"/>
    </location>
</feature>
<gene>
    <name evidence="6" type="ORF">QYE76_019157</name>
</gene>
<evidence type="ECO:0000256" key="1">
    <source>
        <dbReference type="ARBA" id="ARBA00022723"/>
    </source>
</evidence>
<accession>A0AAD8VQQ6</accession>
<reference evidence="6" key="1">
    <citation type="submission" date="2023-07" db="EMBL/GenBank/DDBJ databases">
        <title>A chromosome-level genome assembly of Lolium multiflorum.</title>
        <authorList>
            <person name="Chen Y."/>
            <person name="Copetti D."/>
            <person name="Kolliker R."/>
            <person name="Studer B."/>
        </authorList>
    </citation>
    <scope>NUCLEOTIDE SEQUENCE</scope>
    <source>
        <strain evidence="6">02402/16</strain>
        <tissue evidence="6">Leaf</tissue>
    </source>
</reference>
<protein>
    <recommendedName>
        <fullName evidence="5">Alcohol dehydrogenase-like N-terminal domain-containing protein</fullName>
    </recommendedName>
</protein>
<dbReference type="AlphaFoldDB" id="A0AAD8VQQ6"/>
<dbReference type="PANTHER" id="PTHR42683">
    <property type="entry name" value="ALDEHYDE REDUCTASE"/>
    <property type="match status" value="1"/>
</dbReference>
<evidence type="ECO:0000259" key="5">
    <source>
        <dbReference type="Pfam" id="PF08240"/>
    </source>
</evidence>
<evidence type="ECO:0000256" key="3">
    <source>
        <dbReference type="ARBA" id="ARBA00023002"/>
    </source>
</evidence>
<keyword evidence="2" id="KW-0862">Zinc</keyword>
<feature type="compositionally biased region" description="Basic residues" evidence="4">
    <location>
        <begin position="44"/>
        <end position="62"/>
    </location>
</feature>
<feature type="compositionally biased region" description="Polar residues" evidence="4">
    <location>
        <begin position="113"/>
        <end position="128"/>
    </location>
</feature>
<dbReference type="Pfam" id="PF08240">
    <property type="entry name" value="ADH_N"/>
    <property type="match status" value="1"/>
</dbReference>
<organism evidence="6 7">
    <name type="scientific">Lolium multiflorum</name>
    <name type="common">Italian ryegrass</name>
    <name type="synonym">Lolium perenne subsp. multiflorum</name>
    <dbReference type="NCBI Taxonomy" id="4521"/>
    <lineage>
        <taxon>Eukaryota</taxon>
        <taxon>Viridiplantae</taxon>
        <taxon>Streptophyta</taxon>
        <taxon>Embryophyta</taxon>
        <taxon>Tracheophyta</taxon>
        <taxon>Spermatophyta</taxon>
        <taxon>Magnoliopsida</taxon>
        <taxon>Liliopsida</taxon>
        <taxon>Poales</taxon>
        <taxon>Poaceae</taxon>
        <taxon>BOP clade</taxon>
        <taxon>Pooideae</taxon>
        <taxon>Poodae</taxon>
        <taxon>Poeae</taxon>
        <taxon>Poeae Chloroplast Group 2 (Poeae type)</taxon>
        <taxon>Loliodinae</taxon>
        <taxon>Loliinae</taxon>
        <taxon>Lolium</taxon>
    </lineage>
</organism>
<dbReference type="Proteomes" id="UP001231189">
    <property type="component" value="Unassembled WGS sequence"/>
</dbReference>
<dbReference type="InterPro" id="IPR011032">
    <property type="entry name" value="GroES-like_sf"/>
</dbReference>
<evidence type="ECO:0000256" key="4">
    <source>
        <dbReference type="SAM" id="MobiDB-lite"/>
    </source>
</evidence>
<feature type="region of interest" description="Disordered" evidence="4">
    <location>
        <begin position="31"/>
        <end position="73"/>
    </location>
</feature>